<comment type="similarity">
    <text evidence="2">Belongs to the RNase H family.</text>
</comment>
<dbReference type="InterPro" id="IPR036397">
    <property type="entry name" value="RNaseH_sf"/>
</dbReference>
<dbReference type="WBParaSite" id="sdigi.contig52.g3031.t1">
    <property type="protein sequence ID" value="sdigi.contig52.g3031.t1"/>
    <property type="gene ID" value="sdigi.contig52.g3031"/>
</dbReference>
<dbReference type="EC" id="3.1.26.4" evidence="3"/>
<dbReference type="GO" id="GO:0043137">
    <property type="term" value="P:DNA replication, removal of RNA primer"/>
    <property type="evidence" value="ECO:0007669"/>
    <property type="project" value="TreeGrafter"/>
</dbReference>
<dbReference type="Proteomes" id="UP000887581">
    <property type="component" value="Unplaced"/>
</dbReference>
<dbReference type="Gene3D" id="3.30.420.10">
    <property type="entry name" value="Ribonuclease H-like superfamily/Ribonuclease H"/>
    <property type="match status" value="1"/>
</dbReference>
<dbReference type="GO" id="GO:0004523">
    <property type="term" value="F:RNA-DNA hybrid ribonuclease activity"/>
    <property type="evidence" value="ECO:0007669"/>
    <property type="project" value="UniProtKB-EC"/>
</dbReference>
<feature type="region of interest" description="Disordered" evidence="8">
    <location>
        <begin position="240"/>
        <end position="292"/>
    </location>
</feature>
<evidence type="ECO:0000256" key="4">
    <source>
        <dbReference type="ARBA" id="ARBA00022722"/>
    </source>
</evidence>
<evidence type="ECO:0000256" key="2">
    <source>
        <dbReference type="ARBA" id="ARBA00005300"/>
    </source>
</evidence>
<evidence type="ECO:0000259" key="9">
    <source>
        <dbReference type="PROSITE" id="PS50879"/>
    </source>
</evidence>
<dbReference type="SUPFAM" id="SSF53098">
    <property type="entry name" value="Ribonuclease H-like"/>
    <property type="match status" value="1"/>
</dbReference>
<dbReference type="PROSITE" id="PS50879">
    <property type="entry name" value="RNASE_H_1"/>
    <property type="match status" value="1"/>
</dbReference>
<evidence type="ECO:0000256" key="6">
    <source>
        <dbReference type="ARBA" id="ARBA00022759"/>
    </source>
</evidence>
<keyword evidence="10" id="KW-1185">Reference proteome</keyword>
<evidence type="ECO:0000256" key="5">
    <source>
        <dbReference type="ARBA" id="ARBA00022723"/>
    </source>
</evidence>
<dbReference type="GO" id="GO:0046872">
    <property type="term" value="F:metal ion binding"/>
    <property type="evidence" value="ECO:0007669"/>
    <property type="project" value="UniProtKB-KW"/>
</dbReference>
<reference evidence="11" key="1">
    <citation type="submission" date="2022-11" db="UniProtKB">
        <authorList>
            <consortium name="WormBaseParasite"/>
        </authorList>
    </citation>
    <scope>IDENTIFICATION</scope>
</reference>
<keyword evidence="7" id="KW-0378">Hydrolase</keyword>
<feature type="compositionally biased region" description="Low complexity" evidence="8">
    <location>
        <begin position="47"/>
        <end position="62"/>
    </location>
</feature>
<organism evidence="10 11">
    <name type="scientific">Setaria digitata</name>
    <dbReference type="NCBI Taxonomy" id="48799"/>
    <lineage>
        <taxon>Eukaryota</taxon>
        <taxon>Metazoa</taxon>
        <taxon>Ecdysozoa</taxon>
        <taxon>Nematoda</taxon>
        <taxon>Chromadorea</taxon>
        <taxon>Rhabditida</taxon>
        <taxon>Spirurina</taxon>
        <taxon>Spiruromorpha</taxon>
        <taxon>Filarioidea</taxon>
        <taxon>Setariidae</taxon>
        <taxon>Setaria</taxon>
    </lineage>
</organism>
<protein>
    <recommendedName>
        <fullName evidence="3">ribonuclease H</fullName>
        <ecNumber evidence="3">3.1.26.4</ecNumber>
    </recommendedName>
</protein>
<dbReference type="CDD" id="cd09280">
    <property type="entry name" value="RNase_HI_eukaryote_like"/>
    <property type="match status" value="1"/>
</dbReference>
<proteinExistence type="inferred from homology"/>
<accession>A0A915Q097</accession>
<dbReference type="InterPro" id="IPR050092">
    <property type="entry name" value="RNase_H"/>
</dbReference>
<evidence type="ECO:0000313" key="10">
    <source>
        <dbReference type="Proteomes" id="UP000887581"/>
    </source>
</evidence>
<dbReference type="GO" id="GO:0003676">
    <property type="term" value="F:nucleic acid binding"/>
    <property type="evidence" value="ECO:0007669"/>
    <property type="project" value="InterPro"/>
</dbReference>
<keyword evidence="5" id="KW-0479">Metal-binding</keyword>
<dbReference type="InterPro" id="IPR002156">
    <property type="entry name" value="RNaseH_domain"/>
</dbReference>
<dbReference type="PANTHER" id="PTHR10642:SF26">
    <property type="entry name" value="RIBONUCLEASE H1"/>
    <property type="match status" value="1"/>
</dbReference>
<evidence type="ECO:0000256" key="1">
    <source>
        <dbReference type="ARBA" id="ARBA00000077"/>
    </source>
</evidence>
<dbReference type="Pfam" id="PF00075">
    <property type="entry name" value="RNase_H"/>
    <property type="match status" value="1"/>
</dbReference>
<name>A0A915Q097_9BILA</name>
<dbReference type="PANTHER" id="PTHR10642">
    <property type="entry name" value="RIBONUCLEASE H1"/>
    <property type="match status" value="1"/>
</dbReference>
<keyword evidence="6" id="KW-0255">Endonuclease</keyword>
<feature type="compositionally biased region" description="Basic residues" evidence="8">
    <location>
        <begin position="245"/>
        <end position="274"/>
    </location>
</feature>
<feature type="domain" description="RNase H type-1" evidence="9">
    <location>
        <begin position="85"/>
        <end position="220"/>
    </location>
</feature>
<evidence type="ECO:0000256" key="3">
    <source>
        <dbReference type="ARBA" id="ARBA00012180"/>
    </source>
</evidence>
<sequence length="292" mass="33385">MYRFISNFVRRGAGWNNLSALFTLRNENIILEDSTQTINSTIDKSDSISSGEISSSNESTGTRTPTGLPPVVVIVSSFFRANIRINYLIPIYTDGSCVENYASGIGIYFGPNHPLNKSKAIHGYEHNSGLAEIIAVKMALKSLRKWNYYKGENVILRTDFLPLIYAMNNDGFNGRFHKEYLKLKQLASKFPNGVQFEHVFGHEGEHGNEEANNLARQATIDARLARSRSASPFRGVPYDYEFPKRPHSRSRSRSHSRNVKYSRRVNSIKHRRSRSAYIPGKYSRTYSRHRRR</sequence>
<keyword evidence="4" id="KW-0540">Nuclease</keyword>
<evidence type="ECO:0000256" key="8">
    <source>
        <dbReference type="SAM" id="MobiDB-lite"/>
    </source>
</evidence>
<comment type="catalytic activity">
    <reaction evidence="1">
        <text>Endonucleolytic cleavage to 5'-phosphomonoester.</text>
        <dbReference type="EC" id="3.1.26.4"/>
    </reaction>
</comment>
<dbReference type="AlphaFoldDB" id="A0A915Q097"/>
<feature type="region of interest" description="Disordered" evidence="8">
    <location>
        <begin position="41"/>
        <end position="64"/>
    </location>
</feature>
<evidence type="ECO:0000256" key="7">
    <source>
        <dbReference type="ARBA" id="ARBA00022801"/>
    </source>
</evidence>
<dbReference type="InterPro" id="IPR012337">
    <property type="entry name" value="RNaseH-like_sf"/>
</dbReference>
<evidence type="ECO:0000313" key="11">
    <source>
        <dbReference type="WBParaSite" id="sdigi.contig52.g3031.t1"/>
    </source>
</evidence>